<dbReference type="EMBL" id="ML994622">
    <property type="protein sequence ID" value="KAF2189019.1"/>
    <property type="molecule type" value="Genomic_DNA"/>
</dbReference>
<keyword evidence="3" id="KW-1185">Reference proteome</keyword>
<dbReference type="OrthoDB" id="3731329at2759"/>
<evidence type="ECO:0000313" key="3">
    <source>
        <dbReference type="Proteomes" id="UP000800200"/>
    </source>
</evidence>
<evidence type="ECO:0000313" key="2">
    <source>
        <dbReference type="EMBL" id="KAF2189019.1"/>
    </source>
</evidence>
<proteinExistence type="predicted"/>
<accession>A0A6A6EEM1</accession>
<sequence>MSGSAFSHNLAYVQHRAISIIARALETMYAEDTDPAKHELPPIKIIAQDPSYTHNDTKIMYLLGITPISDPHGFLSVEKHTLVFSPNCMAPAFEIITKLLPSGPTGIFGNNMWFAKSREKTLFNACDDSSPRVQNMMHGYSTYNFDYFLTSKEPQYIDASGKFSLRGIWACILNRNENLVERRVRP</sequence>
<dbReference type="InterPro" id="IPR012942">
    <property type="entry name" value="SRR1-like"/>
</dbReference>
<dbReference type="Pfam" id="PF07985">
    <property type="entry name" value="SRR1"/>
    <property type="match status" value="1"/>
</dbReference>
<dbReference type="Proteomes" id="UP000800200">
    <property type="component" value="Unassembled WGS sequence"/>
</dbReference>
<reference evidence="2" key="1">
    <citation type="journal article" date="2020" name="Stud. Mycol.">
        <title>101 Dothideomycetes genomes: a test case for predicting lifestyles and emergence of pathogens.</title>
        <authorList>
            <person name="Haridas S."/>
            <person name="Albert R."/>
            <person name="Binder M."/>
            <person name="Bloem J."/>
            <person name="Labutti K."/>
            <person name="Salamov A."/>
            <person name="Andreopoulos B."/>
            <person name="Baker S."/>
            <person name="Barry K."/>
            <person name="Bills G."/>
            <person name="Bluhm B."/>
            <person name="Cannon C."/>
            <person name="Castanera R."/>
            <person name="Culley D."/>
            <person name="Daum C."/>
            <person name="Ezra D."/>
            <person name="Gonzalez J."/>
            <person name="Henrissat B."/>
            <person name="Kuo A."/>
            <person name="Liang C."/>
            <person name="Lipzen A."/>
            <person name="Lutzoni F."/>
            <person name="Magnuson J."/>
            <person name="Mondo S."/>
            <person name="Nolan M."/>
            <person name="Ohm R."/>
            <person name="Pangilinan J."/>
            <person name="Park H.-J."/>
            <person name="Ramirez L."/>
            <person name="Alfaro M."/>
            <person name="Sun H."/>
            <person name="Tritt A."/>
            <person name="Yoshinaga Y."/>
            <person name="Zwiers L.-H."/>
            <person name="Turgeon B."/>
            <person name="Goodwin S."/>
            <person name="Spatafora J."/>
            <person name="Crous P."/>
            <person name="Grigoriev I."/>
        </authorList>
    </citation>
    <scope>NUCLEOTIDE SEQUENCE</scope>
    <source>
        <strain evidence="2">CBS 207.26</strain>
    </source>
</reference>
<feature type="domain" description="SRR1-like" evidence="1">
    <location>
        <begin position="3"/>
        <end position="118"/>
    </location>
</feature>
<name>A0A6A6EEM1_9PEZI</name>
<evidence type="ECO:0000259" key="1">
    <source>
        <dbReference type="Pfam" id="PF07985"/>
    </source>
</evidence>
<protein>
    <recommendedName>
        <fullName evidence="1">SRR1-like domain-containing protein</fullName>
    </recommendedName>
</protein>
<dbReference type="PANTHER" id="PTHR42080:SF1">
    <property type="entry name" value="SRR1-LIKE DOMAIN-CONTAINING PROTEIN"/>
    <property type="match status" value="1"/>
</dbReference>
<dbReference type="AlphaFoldDB" id="A0A6A6EEM1"/>
<gene>
    <name evidence="2" type="ORF">K469DRAFT_684277</name>
</gene>
<organism evidence="2 3">
    <name type="scientific">Zopfia rhizophila CBS 207.26</name>
    <dbReference type="NCBI Taxonomy" id="1314779"/>
    <lineage>
        <taxon>Eukaryota</taxon>
        <taxon>Fungi</taxon>
        <taxon>Dikarya</taxon>
        <taxon>Ascomycota</taxon>
        <taxon>Pezizomycotina</taxon>
        <taxon>Dothideomycetes</taxon>
        <taxon>Dothideomycetes incertae sedis</taxon>
        <taxon>Zopfiaceae</taxon>
        <taxon>Zopfia</taxon>
    </lineage>
</organism>
<dbReference type="PANTHER" id="PTHR42080">
    <property type="entry name" value="SRR1 DOMAIN-CONTAINING PROTEIN"/>
    <property type="match status" value="1"/>
</dbReference>